<gene>
    <name evidence="2" type="ORF">Cba03nite_46790</name>
</gene>
<dbReference type="AlphaFoldDB" id="A0A8J3NM70"/>
<protein>
    <submittedName>
        <fullName evidence="2">Uncharacterized protein</fullName>
    </submittedName>
</protein>
<name>A0A8J3NM70_9ACTN</name>
<reference evidence="2 3" key="1">
    <citation type="submission" date="2021-01" db="EMBL/GenBank/DDBJ databases">
        <title>Whole genome shotgun sequence of Catellatospora bangladeshensis NBRC 107357.</title>
        <authorList>
            <person name="Komaki H."/>
            <person name="Tamura T."/>
        </authorList>
    </citation>
    <scope>NUCLEOTIDE SEQUENCE [LARGE SCALE GENOMIC DNA]</scope>
    <source>
        <strain evidence="2 3">NBRC 107357</strain>
    </source>
</reference>
<sequence length="74" mass="7800">MDRISRLWAAVVTGFLATVLVPATAWAEETGVADLVRKKKGIGGIGGLFGALCCIAVIVIIVVVALFVMKSRKK</sequence>
<organism evidence="2 3">
    <name type="scientific">Catellatospora bangladeshensis</name>
    <dbReference type="NCBI Taxonomy" id="310355"/>
    <lineage>
        <taxon>Bacteria</taxon>
        <taxon>Bacillati</taxon>
        <taxon>Actinomycetota</taxon>
        <taxon>Actinomycetes</taxon>
        <taxon>Micromonosporales</taxon>
        <taxon>Micromonosporaceae</taxon>
        <taxon>Catellatospora</taxon>
    </lineage>
</organism>
<dbReference type="RefSeq" id="WP_203749987.1">
    <property type="nucleotide sequence ID" value="NZ_BONF01000028.1"/>
</dbReference>
<proteinExistence type="predicted"/>
<dbReference type="Proteomes" id="UP000601223">
    <property type="component" value="Unassembled WGS sequence"/>
</dbReference>
<evidence type="ECO:0000313" key="3">
    <source>
        <dbReference type="Proteomes" id="UP000601223"/>
    </source>
</evidence>
<comment type="caution">
    <text evidence="2">The sequence shown here is derived from an EMBL/GenBank/DDBJ whole genome shotgun (WGS) entry which is preliminary data.</text>
</comment>
<keyword evidence="3" id="KW-1185">Reference proteome</keyword>
<accession>A0A8J3NM70</accession>
<keyword evidence="1" id="KW-0812">Transmembrane</keyword>
<dbReference type="EMBL" id="BONF01000028">
    <property type="protein sequence ID" value="GIF83330.1"/>
    <property type="molecule type" value="Genomic_DNA"/>
</dbReference>
<evidence type="ECO:0000313" key="2">
    <source>
        <dbReference type="EMBL" id="GIF83330.1"/>
    </source>
</evidence>
<keyword evidence="1" id="KW-0472">Membrane</keyword>
<evidence type="ECO:0000256" key="1">
    <source>
        <dbReference type="SAM" id="Phobius"/>
    </source>
</evidence>
<keyword evidence="1" id="KW-1133">Transmembrane helix</keyword>
<feature type="transmembrane region" description="Helical" evidence="1">
    <location>
        <begin position="43"/>
        <end position="68"/>
    </location>
</feature>